<dbReference type="Pfam" id="PF07535">
    <property type="entry name" value="zf-DBF"/>
    <property type="match status" value="1"/>
</dbReference>
<dbReference type="Pfam" id="PF22437">
    <property type="entry name" value="DBF4_BRCT"/>
    <property type="match status" value="1"/>
</dbReference>
<keyword evidence="3" id="KW-0862">Zinc</keyword>
<dbReference type="PANTHER" id="PTHR15375:SF26">
    <property type="entry name" value="PROTEIN CHIFFON"/>
    <property type="match status" value="1"/>
</dbReference>
<reference evidence="7 8" key="1">
    <citation type="journal article" date="2021" name="DNA Res.">
        <title>Genome analysis of Candida subhashii reveals its hybrid nature and dual mitochondrial genome conformations.</title>
        <authorList>
            <person name="Mixao V."/>
            <person name="Hegedusova E."/>
            <person name="Saus E."/>
            <person name="Pryszcz L.P."/>
            <person name="Cillingova A."/>
            <person name="Nosek J."/>
            <person name="Gabaldon T."/>
        </authorList>
    </citation>
    <scope>NUCLEOTIDE SEQUENCE [LARGE SCALE GENOMIC DNA]</scope>
    <source>
        <strain evidence="7 8">CBS 10753</strain>
    </source>
</reference>
<evidence type="ECO:0000256" key="2">
    <source>
        <dbReference type="ARBA" id="ARBA00022771"/>
    </source>
</evidence>
<dbReference type="SMART" id="SM00586">
    <property type="entry name" value="ZnF_DBF"/>
    <property type="match status" value="1"/>
</dbReference>
<dbReference type="GeneID" id="73468344"/>
<feature type="region of interest" description="Disordered" evidence="5">
    <location>
        <begin position="1"/>
        <end position="81"/>
    </location>
</feature>
<sequence>MATTTTPSVAQPGSALKKNFNSLLTKPRPPLRPANINIPSPLHKRAKLNSGDPSPRKLTTTNQSPLGKKSTTVANLKSPSKVATTTTTIETTTAITKAEKVETQSASTIAPSANDEISTTSTFSPVNYELQEVSEEQSEQANQEIIDLTKLEEDSTEQISHENKELQNSTKINTVPTLQPTTEKHLHNQLNKLPNRFNHKETETTVSVKTQIHIDRDISISTKKVERQTQPKKQKDVVVQHQQLHNHHNNQHQEQSQQQPQSRAVGRLVGEEFLKWQQTWRKIISESAVYFEGIQECNRKQMSDYRRASTLLKSVGCEIAPFYDNNVTIIVSRRPYDSNKTYPSNDIFSNVANFKIKVWNYDKVFRFLENLGINISTGIDEYAINTQNILPASLTTDSTNNKKSKDNLHNLLKDEKIFGSTDRDPNAKRDDLHYFGKNYLYVYDLSQKVRPIAIREWNDDSYTTLNMTLDGRCPFVSDPSDVNSERQRLRRKRKFEASQEYRSLLKKATYNIMNNIKNGGVSMTVSGFSGTSTSTDKAHEEDHNATVIQNSSSSKKLETKEDEEEQDDSTGGEIIPEVITSQSRFIQPHIPRLIRNSSCFQSNTKPFDIFAASGYNGASNAVPFSLDSNLNSNAAGGNGLGPMVSQVPSINLNNLKRRIIMKKRKTSPSEKQQKDNQRELNPGYCENCRVKYDCFDDHILSNRHRNFACDDDNFKDIDELIATLNESKSLGYVTYNGD</sequence>
<dbReference type="AlphaFoldDB" id="A0A8J5QQS7"/>
<dbReference type="GO" id="GO:0010571">
    <property type="term" value="P:positive regulation of nuclear cell cycle DNA replication"/>
    <property type="evidence" value="ECO:0007669"/>
    <property type="project" value="TreeGrafter"/>
</dbReference>
<accession>A0A8J5QQS7</accession>
<organism evidence="7 8">
    <name type="scientific">[Candida] subhashii</name>
    <dbReference type="NCBI Taxonomy" id="561895"/>
    <lineage>
        <taxon>Eukaryota</taxon>
        <taxon>Fungi</taxon>
        <taxon>Dikarya</taxon>
        <taxon>Ascomycota</taxon>
        <taxon>Saccharomycotina</taxon>
        <taxon>Pichiomycetes</taxon>
        <taxon>Debaryomycetaceae</taxon>
        <taxon>Spathaspora</taxon>
    </lineage>
</organism>
<evidence type="ECO:0000259" key="6">
    <source>
        <dbReference type="PROSITE" id="PS51265"/>
    </source>
</evidence>
<evidence type="ECO:0000313" key="7">
    <source>
        <dbReference type="EMBL" id="KAG7664905.1"/>
    </source>
</evidence>
<dbReference type="GO" id="GO:0043539">
    <property type="term" value="F:protein serine/threonine kinase activator activity"/>
    <property type="evidence" value="ECO:0007669"/>
    <property type="project" value="TreeGrafter"/>
</dbReference>
<evidence type="ECO:0000256" key="4">
    <source>
        <dbReference type="PROSITE-ProRule" id="PRU00600"/>
    </source>
</evidence>
<dbReference type="PANTHER" id="PTHR15375">
    <property type="entry name" value="ACTIVATOR OF S-PHASE KINASE-RELATED"/>
    <property type="match status" value="1"/>
</dbReference>
<gene>
    <name evidence="7" type="ORF">J8A68_001543</name>
</gene>
<proteinExistence type="predicted"/>
<dbReference type="InterPro" id="IPR055116">
    <property type="entry name" value="DBF4_BRCT"/>
</dbReference>
<dbReference type="PROSITE" id="PS51265">
    <property type="entry name" value="ZF_DBF4"/>
    <property type="match status" value="1"/>
</dbReference>
<dbReference type="OrthoDB" id="21380at2759"/>
<keyword evidence="1" id="KW-0479">Metal-binding</keyword>
<protein>
    <submittedName>
        <fullName evidence="7">DBF4</fullName>
    </submittedName>
</protein>
<feature type="compositionally biased region" description="Acidic residues" evidence="5">
    <location>
        <begin position="560"/>
        <end position="570"/>
    </location>
</feature>
<dbReference type="Pfam" id="PF08630">
    <property type="entry name" value="Dfp1_Him1_M"/>
    <property type="match status" value="1"/>
</dbReference>
<feature type="region of interest" description="Disordered" evidence="5">
    <location>
        <begin position="528"/>
        <end position="574"/>
    </location>
</feature>
<dbReference type="GO" id="GO:0031431">
    <property type="term" value="C:Dbf4-dependent protein kinase complex"/>
    <property type="evidence" value="ECO:0007669"/>
    <property type="project" value="TreeGrafter"/>
</dbReference>
<feature type="domain" description="DBF4-type" evidence="6">
    <location>
        <begin position="678"/>
        <end position="727"/>
    </location>
</feature>
<keyword evidence="2 4" id="KW-0863">Zinc-finger</keyword>
<comment type="caution">
    <text evidence="7">The sequence shown here is derived from an EMBL/GenBank/DDBJ whole genome shotgun (WGS) entry which is preliminary data.</text>
</comment>
<dbReference type="GO" id="GO:0003676">
    <property type="term" value="F:nucleic acid binding"/>
    <property type="evidence" value="ECO:0007669"/>
    <property type="project" value="InterPro"/>
</dbReference>
<dbReference type="EMBL" id="JAGSYN010000058">
    <property type="protein sequence ID" value="KAG7664905.1"/>
    <property type="molecule type" value="Genomic_DNA"/>
</dbReference>
<dbReference type="GO" id="GO:1901987">
    <property type="term" value="P:regulation of cell cycle phase transition"/>
    <property type="evidence" value="ECO:0007669"/>
    <property type="project" value="TreeGrafter"/>
</dbReference>
<dbReference type="InterPro" id="IPR006572">
    <property type="entry name" value="Znf_DBF"/>
</dbReference>
<feature type="compositionally biased region" description="Polar residues" evidence="5">
    <location>
        <begin position="57"/>
        <end position="78"/>
    </location>
</feature>
<dbReference type="InterPro" id="IPR013939">
    <property type="entry name" value="Regulatory_Dfp1/Him1"/>
</dbReference>
<dbReference type="GO" id="GO:0008270">
    <property type="term" value="F:zinc ion binding"/>
    <property type="evidence" value="ECO:0007669"/>
    <property type="project" value="UniProtKB-KW"/>
</dbReference>
<evidence type="ECO:0000256" key="5">
    <source>
        <dbReference type="SAM" id="MobiDB-lite"/>
    </source>
</evidence>
<name>A0A8J5QQS7_9ASCO</name>
<dbReference type="InterPro" id="IPR051590">
    <property type="entry name" value="Replication_Regulatory_Kinase"/>
</dbReference>
<dbReference type="RefSeq" id="XP_049265137.1">
    <property type="nucleotide sequence ID" value="XM_049405206.1"/>
</dbReference>
<feature type="region of interest" description="Disordered" evidence="5">
    <location>
        <begin position="222"/>
        <end position="241"/>
    </location>
</feature>
<evidence type="ECO:0000256" key="3">
    <source>
        <dbReference type="ARBA" id="ARBA00022833"/>
    </source>
</evidence>
<dbReference type="Proteomes" id="UP000694255">
    <property type="component" value="Unassembled WGS sequence"/>
</dbReference>
<evidence type="ECO:0000256" key="1">
    <source>
        <dbReference type="ARBA" id="ARBA00022723"/>
    </source>
</evidence>
<dbReference type="FunFam" id="6.10.250.3410:FF:000001">
    <property type="entry name" value="Protein DBF4 homolog A"/>
    <property type="match status" value="1"/>
</dbReference>
<feature type="compositionally biased region" description="Polar residues" evidence="5">
    <location>
        <begin position="1"/>
        <end position="11"/>
    </location>
</feature>
<feature type="compositionally biased region" description="Basic and acidic residues" evidence="5">
    <location>
        <begin position="222"/>
        <end position="238"/>
    </location>
</feature>
<keyword evidence="8" id="KW-1185">Reference proteome</keyword>
<evidence type="ECO:0000313" key="8">
    <source>
        <dbReference type="Proteomes" id="UP000694255"/>
    </source>
</evidence>